<dbReference type="OrthoDB" id="5856715at2759"/>
<organism evidence="3 4">
    <name type="scientific">Meloidogyne enterolobii</name>
    <name type="common">Root-knot nematode worm</name>
    <name type="synonym">Meloidogyne mayaguensis</name>
    <dbReference type="NCBI Taxonomy" id="390850"/>
    <lineage>
        <taxon>Eukaryota</taxon>
        <taxon>Metazoa</taxon>
        <taxon>Ecdysozoa</taxon>
        <taxon>Nematoda</taxon>
        <taxon>Chromadorea</taxon>
        <taxon>Rhabditida</taxon>
        <taxon>Tylenchina</taxon>
        <taxon>Tylenchomorpha</taxon>
        <taxon>Tylenchoidea</taxon>
        <taxon>Meloidogynidae</taxon>
        <taxon>Meloidogyninae</taxon>
        <taxon>Meloidogyne</taxon>
    </lineage>
</organism>
<proteinExistence type="predicted"/>
<feature type="coiled-coil region" evidence="1">
    <location>
        <begin position="667"/>
        <end position="721"/>
    </location>
</feature>
<sequence length="1840" mass="217632">MEGTSTNSFVTENGISGLLAALDEGGTGPLVEAIELGDLEQMQHWYLLLSKVSVDELLDAVEGNNLSVDDLYGIFRAVHLLMQWEHTQSNELKEIVEREIASAAEQEQKWETERETLQDELNSLREQKNTFSSSLNVNNLHEAFRAEIDALAEENLQLKRKSNELEKELNEQRERANNLDIKALGIERERALLANNQIQLEDNIRELHRRMNTRSESIQRDQKWETSKLKQRDEQALILSEQVRELAAQNDELRAEADRLSQALEQATELVKENAFKFAEFDEQLSEAEHQLEKMGTDNKELRELIENKELEAKRKVDAAELDNRQLAEVLQSKDALIERLRNQIQNQKLEIEQFRLSTEILATEPDIHQKELELDNLRQELIAATETAKRLFGNEIAEDVEEENNNLVVTDNTNSELRIRLIQMDQELARSEKKYLEEQRHQVELEELLQQKELDAVRLMTDCQRYRKIAFGDRDLEMKKIERQLNFRDKQIQKLRKKCSELYLEVERLTEKRESFEKEKKIISEEDDKTIKIKEEEKEEFKLKEEKEEILKEERKEEEEEEYVDEWMEDDEKEEEKEIEFVTTKQLKRKRLSKDKIIEEATTISALSTELGLLIEEIEEKNKEIKNLEKSYEERGCYLIEAKKSEENIRKELNSVKEILLFGNQNNEKEEEYKDPLEELDNLENNNNYIFNEIKSREHLEELEIENVELKRFFENLAQTGNEKERRMTEEARRLLYLAIREGKLERRVKISARLRQAMCKELSQMRNRLCRLLTGEESRSRQLAFENEAKIFELARLQNALLHSVPLNEYNRLLREHKRILRERFLTYSPDIGYYSATTSSLKTNSEDEEESEYIQLNKINISKSGLLFGDNENINKLLLKNKKLEEINEILIGQNESLKAEKRKTETELAEMNAFLDDLEAETELKSMLANIERRFLHAIREQFDATEERESLQNELRRIERKFRESREEWLNERQSLVQYLSQMYSTIQKLLRERILQNIPISTSQLEALANKLRNINEKEVELQRKEKRNEEKEKALENEENLKNSKISAFETIMENNWELEQINQSLQGYQLNVLSLSAELQRTKQKLENSEKEIFLKTKEIEELKSELNEFQFVLGIDLKKLEQNISNNKKIKEEEEKLNENNDKELINLSIQPIVLPSSATSNLFEDKNINTNDLSEKTRLIVLNNNVEWEEYLNKYKEQAILIVNSYKEQLEAKEKTLKEYRELVEQLKTQNEQQKPLIETTQESKENLPTKIQNPLKTSKEVLIEESRSEQWERRINLLEGRLRLLETENSELENERKRLVDILNKQRDLIRNRKNIQTQVNFDDNKIAKQKTTNKTEIEQNQPKNEDLIINPSPISSPIPPQSDNEEEQEEGEETRRESQTEEDKTEGEVSGAGSSDSGTVVDDIGQNRGRRKSIISGSEKLTRSKSSTAATRTIPTRTEIRKPDDLENLVLKHRNETRRLRMQEYNSLRERSRISVRPLRSVDSSAIETTLKKENNRILKENSLLNKSNETLKTEAEQLKERLRRAEIHSKAGAELWETRKKHEQAMANIRKRLTEAEARERELHERLERRERHIEQMGRVQSDKLADNDKLNIALRQWRIEREELTKKTIRTEEEKQAINTRYSEAINRLDLLAKNCSFTTNGLKISEQLQQTQKQIIEVEEEKKKELKEINTQTDDLIIPSFSIPATTPRTFLESEREFNILRESQLNETNKFSKFIEVEERERKFKNENRALIKNLRKAELYQRETAEQLNSLKQKHSQLLEDYNNLFKIGKDFNKKSLLKEDNEIVGIVLLKDKLAARERELELFRRKIIELERKIWHFEMERN</sequence>
<feature type="coiled-coil region" evidence="1">
    <location>
        <begin position="236"/>
        <end position="435"/>
    </location>
</feature>
<feature type="coiled-coil region" evidence="1">
    <location>
        <begin position="884"/>
        <end position="973"/>
    </location>
</feature>
<evidence type="ECO:0000256" key="2">
    <source>
        <dbReference type="SAM" id="MobiDB-lite"/>
    </source>
</evidence>
<accession>A0A6V7U6L1</accession>
<feature type="coiled-coil region" evidence="1">
    <location>
        <begin position="1758"/>
        <end position="1831"/>
    </location>
</feature>
<feature type="coiled-coil region" evidence="1">
    <location>
        <begin position="1011"/>
        <end position="1156"/>
    </location>
</feature>
<feature type="coiled-coil region" evidence="1">
    <location>
        <begin position="1279"/>
        <end position="1320"/>
    </location>
</feature>
<feature type="coiled-coil region" evidence="1">
    <location>
        <begin position="1663"/>
        <end position="1690"/>
    </location>
</feature>
<feature type="compositionally biased region" description="Acidic residues" evidence="2">
    <location>
        <begin position="1375"/>
        <end position="1384"/>
    </location>
</feature>
<keyword evidence="1" id="KW-0175">Coiled coil</keyword>
<evidence type="ECO:0000313" key="4">
    <source>
        <dbReference type="Proteomes" id="UP000580250"/>
    </source>
</evidence>
<feature type="region of interest" description="Disordered" evidence="2">
    <location>
        <begin position="1338"/>
        <end position="1449"/>
    </location>
</feature>
<dbReference type="EMBL" id="CAJEWN010000039">
    <property type="protein sequence ID" value="CAD2147573.1"/>
    <property type="molecule type" value="Genomic_DNA"/>
</dbReference>
<reference evidence="3 4" key="1">
    <citation type="submission" date="2020-08" db="EMBL/GenBank/DDBJ databases">
        <authorList>
            <person name="Koutsovoulos G."/>
            <person name="Danchin GJ E."/>
        </authorList>
    </citation>
    <scope>NUCLEOTIDE SEQUENCE [LARGE SCALE GENOMIC DNA]</scope>
</reference>
<name>A0A6V7U6L1_MELEN</name>
<protein>
    <submittedName>
        <fullName evidence="3">Uncharacterized protein</fullName>
    </submittedName>
</protein>
<evidence type="ECO:0000313" key="3">
    <source>
        <dbReference type="EMBL" id="CAD2147573.1"/>
    </source>
</evidence>
<feature type="compositionally biased region" description="Polar residues" evidence="2">
    <location>
        <begin position="1341"/>
        <end position="1354"/>
    </location>
</feature>
<feature type="compositionally biased region" description="Low complexity" evidence="2">
    <location>
        <begin position="1436"/>
        <end position="1445"/>
    </location>
</feature>
<feature type="coiled-coil region" evidence="1">
    <location>
        <begin position="479"/>
        <end position="564"/>
    </location>
</feature>
<evidence type="ECO:0000256" key="1">
    <source>
        <dbReference type="SAM" id="Coils"/>
    </source>
</evidence>
<feature type="coiled-coil region" evidence="1">
    <location>
        <begin position="1206"/>
        <end position="1243"/>
    </location>
</feature>
<gene>
    <name evidence="3" type="ORF">MENT_LOCUS9036</name>
</gene>
<feature type="coiled-coil region" evidence="1">
    <location>
        <begin position="605"/>
        <end position="636"/>
    </location>
</feature>
<dbReference type="Proteomes" id="UP000580250">
    <property type="component" value="Unassembled WGS sequence"/>
</dbReference>
<feature type="coiled-coil region" evidence="1">
    <location>
        <begin position="1514"/>
        <end position="1628"/>
    </location>
</feature>
<comment type="caution">
    <text evidence="3">The sequence shown here is derived from an EMBL/GenBank/DDBJ whole genome shotgun (WGS) entry which is preliminary data.</text>
</comment>
<feature type="coiled-coil region" evidence="1">
    <location>
        <begin position="93"/>
        <end position="189"/>
    </location>
</feature>
<feature type="compositionally biased region" description="Basic and acidic residues" evidence="2">
    <location>
        <begin position="1385"/>
        <end position="1394"/>
    </location>
</feature>